<accession>A0ABY3PLD2</accession>
<dbReference type="RefSeq" id="WP_230841532.1">
    <property type="nucleotide sequence ID" value="NZ_CP063845.1"/>
</dbReference>
<evidence type="ECO:0000256" key="1">
    <source>
        <dbReference type="SAM" id="Phobius"/>
    </source>
</evidence>
<dbReference type="Gene3D" id="1.10.287.1260">
    <property type="match status" value="1"/>
</dbReference>
<dbReference type="Proteomes" id="UP001054846">
    <property type="component" value="Chromosome"/>
</dbReference>
<protein>
    <submittedName>
        <fullName evidence="2">Uncharacterized protein</fullName>
    </submittedName>
</protein>
<name>A0ABY3PLD2_9CYAN</name>
<keyword evidence="1" id="KW-0812">Transmembrane</keyword>
<dbReference type="Pfam" id="PF05552">
    <property type="entry name" value="MS_channel_1st_1"/>
    <property type="match status" value="2"/>
</dbReference>
<feature type="transmembrane region" description="Helical" evidence="1">
    <location>
        <begin position="20"/>
        <end position="45"/>
    </location>
</feature>
<keyword evidence="3" id="KW-1185">Reference proteome</keyword>
<keyword evidence="1" id="KW-0472">Membrane</keyword>
<evidence type="ECO:0000313" key="3">
    <source>
        <dbReference type="Proteomes" id="UP001054846"/>
    </source>
</evidence>
<feature type="transmembrane region" description="Helical" evidence="1">
    <location>
        <begin position="119"/>
        <end position="140"/>
    </location>
</feature>
<proteinExistence type="predicted"/>
<feature type="transmembrane region" description="Helical" evidence="1">
    <location>
        <begin position="87"/>
        <end position="107"/>
    </location>
</feature>
<gene>
    <name evidence="2" type="ORF">ISF26_22525</name>
</gene>
<organism evidence="2 3">
    <name type="scientific">Gloeobacter morelensis MG652769</name>
    <dbReference type="NCBI Taxonomy" id="2781736"/>
    <lineage>
        <taxon>Bacteria</taxon>
        <taxon>Bacillati</taxon>
        <taxon>Cyanobacteriota</taxon>
        <taxon>Cyanophyceae</taxon>
        <taxon>Gloeobacterales</taxon>
        <taxon>Gloeobacteraceae</taxon>
        <taxon>Gloeobacter</taxon>
        <taxon>Gloeobacter morelensis</taxon>
    </lineage>
</organism>
<sequence length="222" mass="24082">MENGSWQQVLTRFQQSILDLLFLYLPNLIGALLIFLVGWLIAGVASRLISGILQRVNFQKLLGENFNLQLFENTTLRIDAPRLSGQVTYWFLFVTSVLLAADAANLPQVEQFVSGLFTYVPQILSALAIVLLAVVLGSLLRRIIVASLPASYAYVGSATQALIYGLALLAALAELGISRVVIYILIGGIVGLVTISGGIAFGLGGREAAREIIDQIRRPREP</sequence>
<dbReference type="EMBL" id="CP063845">
    <property type="protein sequence ID" value="UFP94481.1"/>
    <property type="molecule type" value="Genomic_DNA"/>
</dbReference>
<keyword evidence="1" id="KW-1133">Transmembrane helix</keyword>
<feature type="transmembrane region" description="Helical" evidence="1">
    <location>
        <begin position="152"/>
        <end position="174"/>
    </location>
</feature>
<feature type="transmembrane region" description="Helical" evidence="1">
    <location>
        <begin position="180"/>
        <end position="203"/>
    </location>
</feature>
<reference evidence="2 3" key="1">
    <citation type="journal article" date="2021" name="Genome Biol. Evol.">
        <title>Complete Genome Sequencing of a Novel Gloeobacter Species from a Waterfall Cave in Mexico.</title>
        <authorList>
            <person name="Saw J.H."/>
            <person name="Cardona T."/>
            <person name="Montejano G."/>
        </authorList>
    </citation>
    <scope>NUCLEOTIDE SEQUENCE [LARGE SCALE GENOMIC DNA]</scope>
    <source>
        <strain evidence="2">MG652769</strain>
    </source>
</reference>
<dbReference type="InterPro" id="IPR008910">
    <property type="entry name" value="MSC_TM_helix"/>
</dbReference>
<evidence type="ECO:0000313" key="2">
    <source>
        <dbReference type="EMBL" id="UFP94481.1"/>
    </source>
</evidence>